<protein>
    <submittedName>
        <fullName evidence="2">UDP-N-acetylglucosamine 4-epimerase</fullName>
    </submittedName>
</protein>
<reference evidence="2 3" key="1">
    <citation type="submission" date="2017-05" db="EMBL/GenBank/DDBJ databases">
        <title>Genome of Polynucleobacter sp. MWH-Feld-100.</title>
        <authorList>
            <person name="Hahn M.W."/>
        </authorList>
    </citation>
    <scope>NUCLEOTIDE SEQUENCE [LARGE SCALE GENOMIC DNA]</scope>
    <source>
        <strain evidence="2 3">MWH-Feld-100</strain>
    </source>
</reference>
<feature type="domain" description="NAD-dependent epimerase/dehydratase" evidence="1">
    <location>
        <begin position="7"/>
        <end position="217"/>
    </location>
</feature>
<sequence length="334" mass="37160">MHSASVAIIGGSGFIGTRLALRLQDSIGESQFSIIDKTESRQFPIQFRYADVRSLVDLKKAFSSEQCLINLAAEHRDDVSPKSLYSDVNVFGAKNVCELARINGITTIVFTSTVAVYGFAPLGTNESGKIAPFNDYGSTKWEAEQVYKEWQSENPQRRTLVIIRPTVVFGESNRGNVYNLLKQIASGKFVMVGDGSNRKSIAYVENVAAFLEHALTFKPGAYIYNYIDKPDFTMNTLVVHVNKLLGRSTAIKLRLPFSFGLLIGACFDLVVKITGKKFPISAIRVKKFCANSVYESAVDSTGFIPPVPLMDAIEKTVRFEFIEDHKNEQVFYSE</sequence>
<accession>A0A254PVX5</accession>
<dbReference type="PANTHER" id="PTHR43245:SF58">
    <property type="entry name" value="BLL5923 PROTEIN"/>
    <property type="match status" value="1"/>
</dbReference>
<dbReference type="RefSeq" id="WP_088524409.1">
    <property type="nucleotide sequence ID" value="NZ_NGUP01000001.1"/>
</dbReference>
<evidence type="ECO:0000313" key="2">
    <source>
        <dbReference type="EMBL" id="OWS70695.1"/>
    </source>
</evidence>
<evidence type="ECO:0000259" key="1">
    <source>
        <dbReference type="Pfam" id="PF01370"/>
    </source>
</evidence>
<evidence type="ECO:0000313" key="3">
    <source>
        <dbReference type="Proteomes" id="UP000197528"/>
    </source>
</evidence>
<dbReference type="InterPro" id="IPR001509">
    <property type="entry name" value="Epimerase_deHydtase"/>
</dbReference>
<dbReference type="Gene3D" id="3.40.50.720">
    <property type="entry name" value="NAD(P)-binding Rossmann-like Domain"/>
    <property type="match status" value="1"/>
</dbReference>
<comment type="caution">
    <text evidence="2">The sequence shown here is derived from an EMBL/GenBank/DDBJ whole genome shotgun (WGS) entry which is preliminary data.</text>
</comment>
<gene>
    <name evidence="2" type="ORF">CBI31_00115</name>
</gene>
<proteinExistence type="predicted"/>
<dbReference type="PANTHER" id="PTHR43245">
    <property type="entry name" value="BIFUNCTIONAL POLYMYXIN RESISTANCE PROTEIN ARNA"/>
    <property type="match status" value="1"/>
</dbReference>
<dbReference type="Proteomes" id="UP000197528">
    <property type="component" value="Unassembled WGS sequence"/>
</dbReference>
<keyword evidence="3" id="KW-1185">Reference proteome</keyword>
<dbReference type="AlphaFoldDB" id="A0A254PVX5"/>
<dbReference type="InterPro" id="IPR050177">
    <property type="entry name" value="Lipid_A_modif_metabolic_enz"/>
</dbReference>
<dbReference type="OrthoDB" id="9801056at2"/>
<dbReference type="EMBL" id="NGUP01000001">
    <property type="protein sequence ID" value="OWS70695.1"/>
    <property type="molecule type" value="Genomic_DNA"/>
</dbReference>
<dbReference type="SUPFAM" id="SSF51735">
    <property type="entry name" value="NAD(P)-binding Rossmann-fold domains"/>
    <property type="match status" value="1"/>
</dbReference>
<name>A0A254PVX5_9BURK</name>
<dbReference type="Pfam" id="PF01370">
    <property type="entry name" value="Epimerase"/>
    <property type="match status" value="1"/>
</dbReference>
<organism evidence="2 3">
    <name type="scientific">Polynucleobacter campilacus</name>
    <dbReference type="NCBI Taxonomy" id="1743163"/>
    <lineage>
        <taxon>Bacteria</taxon>
        <taxon>Pseudomonadati</taxon>
        <taxon>Pseudomonadota</taxon>
        <taxon>Betaproteobacteria</taxon>
        <taxon>Burkholderiales</taxon>
        <taxon>Burkholderiaceae</taxon>
        <taxon>Polynucleobacter</taxon>
    </lineage>
</organism>
<dbReference type="InterPro" id="IPR036291">
    <property type="entry name" value="NAD(P)-bd_dom_sf"/>
</dbReference>